<evidence type="ECO:0000313" key="2">
    <source>
        <dbReference type="EMBL" id="AES98150.1"/>
    </source>
</evidence>
<dbReference type="EMBL" id="CM001221">
    <property type="protein sequence ID" value="AES98150.1"/>
    <property type="molecule type" value="Genomic_DNA"/>
</dbReference>
<reference evidence="2 4" key="2">
    <citation type="journal article" date="2014" name="BMC Genomics">
        <title>An improved genome release (version Mt4.0) for the model legume Medicago truncatula.</title>
        <authorList>
            <person name="Tang H."/>
            <person name="Krishnakumar V."/>
            <person name="Bidwell S."/>
            <person name="Rosen B."/>
            <person name="Chan A."/>
            <person name="Zhou S."/>
            <person name="Gentzbittel L."/>
            <person name="Childs K.L."/>
            <person name="Yandell M."/>
            <person name="Gundlach H."/>
            <person name="Mayer K.F."/>
            <person name="Schwartz D.C."/>
            <person name="Town C.D."/>
        </authorList>
    </citation>
    <scope>GENOME REANNOTATION</scope>
    <source>
        <strain evidence="3 4">cv. Jemalong A17</strain>
    </source>
</reference>
<name>G7KAJ6_MEDTR</name>
<proteinExistence type="predicted"/>
<dbReference type="EnsemblPlants" id="AES98150">
    <property type="protein sequence ID" value="AES98150"/>
    <property type="gene ID" value="MTR_5g064940"/>
</dbReference>
<reference evidence="2 4" key="1">
    <citation type="journal article" date="2011" name="Nature">
        <title>The Medicago genome provides insight into the evolution of rhizobial symbioses.</title>
        <authorList>
            <person name="Young N.D."/>
            <person name="Debelle F."/>
            <person name="Oldroyd G.E."/>
            <person name="Geurts R."/>
            <person name="Cannon S.B."/>
            <person name="Udvardi M.K."/>
            <person name="Benedito V.A."/>
            <person name="Mayer K.F."/>
            <person name="Gouzy J."/>
            <person name="Schoof H."/>
            <person name="Van de Peer Y."/>
            <person name="Proost S."/>
            <person name="Cook D.R."/>
            <person name="Meyers B.C."/>
            <person name="Spannagl M."/>
            <person name="Cheung F."/>
            <person name="De Mita S."/>
            <person name="Krishnakumar V."/>
            <person name="Gundlach H."/>
            <person name="Zhou S."/>
            <person name="Mudge J."/>
            <person name="Bharti A.K."/>
            <person name="Murray J.D."/>
            <person name="Naoumkina M.A."/>
            <person name="Rosen B."/>
            <person name="Silverstein K.A."/>
            <person name="Tang H."/>
            <person name="Rombauts S."/>
            <person name="Zhao P.X."/>
            <person name="Zhou P."/>
            <person name="Barbe V."/>
            <person name="Bardou P."/>
            <person name="Bechner M."/>
            <person name="Bellec A."/>
            <person name="Berger A."/>
            <person name="Berges H."/>
            <person name="Bidwell S."/>
            <person name="Bisseling T."/>
            <person name="Choisne N."/>
            <person name="Couloux A."/>
            <person name="Denny R."/>
            <person name="Deshpande S."/>
            <person name="Dai X."/>
            <person name="Doyle J.J."/>
            <person name="Dudez A.M."/>
            <person name="Farmer A.D."/>
            <person name="Fouteau S."/>
            <person name="Franken C."/>
            <person name="Gibelin C."/>
            <person name="Gish J."/>
            <person name="Goldstein S."/>
            <person name="Gonzalez A.J."/>
            <person name="Green P.J."/>
            <person name="Hallab A."/>
            <person name="Hartog M."/>
            <person name="Hua A."/>
            <person name="Humphray S.J."/>
            <person name="Jeong D.H."/>
            <person name="Jing Y."/>
            <person name="Jocker A."/>
            <person name="Kenton S.M."/>
            <person name="Kim D.J."/>
            <person name="Klee K."/>
            <person name="Lai H."/>
            <person name="Lang C."/>
            <person name="Lin S."/>
            <person name="Macmil S.L."/>
            <person name="Magdelenat G."/>
            <person name="Matthews L."/>
            <person name="McCorrison J."/>
            <person name="Monaghan E.L."/>
            <person name="Mun J.H."/>
            <person name="Najar F.Z."/>
            <person name="Nicholson C."/>
            <person name="Noirot C."/>
            <person name="O'Bleness M."/>
            <person name="Paule C.R."/>
            <person name="Poulain J."/>
            <person name="Prion F."/>
            <person name="Qin B."/>
            <person name="Qu C."/>
            <person name="Retzel E.F."/>
            <person name="Riddle C."/>
            <person name="Sallet E."/>
            <person name="Samain S."/>
            <person name="Samson N."/>
            <person name="Sanders I."/>
            <person name="Saurat O."/>
            <person name="Scarpelli C."/>
            <person name="Schiex T."/>
            <person name="Segurens B."/>
            <person name="Severin A.J."/>
            <person name="Sherrier D.J."/>
            <person name="Shi R."/>
            <person name="Sims S."/>
            <person name="Singer S.R."/>
            <person name="Sinharoy S."/>
            <person name="Sterck L."/>
            <person name="Viollet A."/>
            <person name="Wang B.B."/>
            <person name="Wang K."/>
            <person name="Wang M."/>
            <person name="Wang X."/>
            <person name="Warfsmann J."/>
            <person name="Weissenbach J."/>
            <person name="White D.D."/>
            <person name="White J.D."/>
            <person name="Wiley G.B."/>
            <person name="Wincker P."/>
            <person name="Xing Y."/>
            <person name="Yang L."/>
            <person name="Yao Z."/>
            <person name="Ying F."/>
            <person name="Zhai J."/>
            <person name="Zhou L."/>
            <person name="Zuber A."/>
            <person name="Denarie J."/>
            <person name="Dixon R.A."/>
            <person name="May G.D."/>
            <person name="Schwartz D.C."/>
            <person name="Rogers J."/>
            <person name="Quetier F."/>
            <person name="Town C.D."/>
            <person name="Roe B.A."/>
        </authorList>
    </citation>
    <scope>NUCLEOTIDE SEQUENCE [LARGE SCALE GENOMIC DNA]</scope>
    <source>
        <strain evidence="2">A17</strain>
        <strain evidence="3 4">cv. Jemalong A17</strain>
    </source>
</reference>
<sequence length="88" mass="9989">MIKLKENMPIDNNTTFPPPHIITKIPDSPPQQETNPLAMVAIGSILEETCCDNQQVVDLLHIVQMVTYNNIMSSRSMNELFMRTNFAI</sequence>
<feature type="region of interest" description="Disordered" evidence="1">
    <location>
        <begin position="1"/>
        <end position="20"/>
    </location>
</feature>
<protein>
    <submittedName>
        <fullName evidence="2 3">Uncharacterized protein</fullName>
    </submittedName>
</protein>
<gene>
    <name evidence="2" type="ordered locus">MTR_5g064940</name>
</gene>
<dbReference type="PaxDb" id="3880-AES98150"/>
<organism evidence="2 4">
    <name type="scientific">Medicago truncatula</name>
    <name type="common">Barrel medic</name>
    <name type="synonym">Medicago tribuloides</name>
    <dbReference type="NCBI Taxonomy" id="3880"/>
    <lineage>
        <taxon>Eukaryota</taxon>
        <taxon>Viridiplantae</taxon>
        <taxon>Streptophyta</taxon>
        <taxon>Embryophyta</taxon>
        <taxon>Tracheophyta</taxon>
        <taxon>Spermatophyta</taxon>
        <taxon>Magnoliopsida</taxon>
        <taxon>eudicotyledons</taxon>
        <taxon>Gunneridae</taxon>
        <taxon>Pentapetalae</taxon>
        <taxon>rosids</taxon>
        <taxon>fabids</taxon>
        <taxon>Fabales</taxon>
        <taxon>Fabaceae</taxon>
        <taxon>Papilionoideae</taxon>
        <taxon>50 kb inversion clade</taxon>
        <taxon>NPAAA clade</taxon>
        <taxon>Hologalegina</taxon>
        <taxon>IRL clade</taxon>
        <taxon>Trifolieae</taxon>
        <taxon>Medicago</taxon>
    </lineage>
</organism>
<evidence type="ECO:0000313" key="4">
    <source>
        <dbReference type="Proteomes" id="UP000002051"/>
    </source>
</evidence>
<dbReference type="AlphaFoldDB" id="G7KAJ6"/>
<dbReference type="Proteomes" id="UP000002051">
    <property type="component" value="Chromosome 5"/>
</dbReference>
<dbReference type="HOGENOM" id="CLU_2472479_0_0_1"/>
<keyword evidence="4" id="KW-1185">Reference proteome</keyword>
<reference evidence="3" key="3">
    <citation type="submission" date="2015-04" db="UniProtKB">
        <authorList>
            <consortium name="EnsemblPlants"/>
        </authorList>
    </citation>
    <scope>IDENTIFICATION</scope>
    <source>
        <strain evidence="3">cv. Jemalong A17</strain>
    </source>
</reference>
<evidence type="ECO:0000313" key="3">
    <source>
        <dbReference type="EnsemblPlants" id="AES98150"/>
    </source>
</evidence>
<accession>G7KAJ6</accession>
<evidence type="ECO:0000256" key="1">
    <source>
        <dbReference type="SAM" id="MobiDB-lite"/>
    </source>
</evidence>